<protein>
    <submittedName>
        <fullName evidence="1 3">Uncharacterized protein</fullName>
    </submittedName>
</protein>
<evidence type="ECO:0000313" key="2">
    <source>
        <dbReference type="Proteomes" id="UP000271098"/>
    </source>
</evidence>
<name>A0A183EIU5_9BILA</name>
<keyword evidence="2" id="KW-1185">Reference proteome</keyword>
<dbReference type="AlphaFoldDB" id="A0A183EIU5"/>
<gene>
    <name evidence="1" type="ORF">GPUH_LOCUS20884</name>
</gene>
<dbReference type="WBParaSite" id="GPUH_0002091101-mRNA-1">
    <property type="protein sequence ID" value="GPUH_0002091101-mRNA-1"/>
    <property type="gene ID" value="GPUH_0002091101"/>
</dbReference>
<dbReference type="Proteomes" id="UP000271098">
    <property type="component" value="Unassembled WGS sequence"/>
</dbReference>
<reference evidence="3" key="1">
    <citation type="submission" date="2016-06" db="UniProtKB">
        <authorList>
            <consortium name="WormBaseParasite"/>
        </authorList>
    </citation>
    <scope>IDENTIFICATION</scope>
</reference>
<evidence type="ECO:0000313" key="1">
    <source>
        <dbReference type="EMBL" id="VDN37030.1"/>
    </source>
</evidence>
<accession>A0A183EIU5</accession>
<sequence>MSRWLRFALRVRAMRYTAAATTTVAATGIALQAGYTRWQSGRVGLVPEEDIVVSRRQDIAPDREFTKREQRFLDFASVEYDDVIYMTPNDFLDSLVLDMPRGEPIHR</sequence>
<reference evidence="1 2" key="2">
    <citation type="submission" date="2018-11" db="EMBL/GenBank/DDBJ databases">
        <authorList>
            <consortium name="Pathogen Informatics"/>
        </authorList>
    </citation>
    <scope>NUCLEOTIDE SEQUENCE [LARGE SCALE GENOMIC DNA]</scope>
</reference>
<organism evidence="3">
    <name type="scientific">Gongylonema pulchrum</name>
    <dbReference type="NCBI Taxonomy" id="637853"/>
    <lineage>
        <taxon>Eukaryota</taxon>
        <taxon>Metazoa</taxon>
        <taxon>Ecdysozoa</taxon>
        <taxon>Nematoda</taxon>
        <taxon>Chromadorea</taxon>
        <taxon>Rhabditida</taxon>
        <taxon>Spirurina</taxon>
        <taxon>Spiruromorpha</taxon>
        <taxon>Spiruroidea</taxon>
        <taxon>Gongylonematidae</taxon>
        <taxon>Gongylonema</taxon>
    </lineage>
</organism>
<proteinExistence type="predicted"/>
<evidence type="ECO:0000313" key="3">
    <source>
        <dbReference type="WBParaSite" id="GPUH_0002091101-mRNA-1"/>
    </source>
</evidence>
<dbReference type="EMBL" id="UYRT01091368">
    <property type="protein sequence ID" value="VDN37030.1"/>
    <property type="molecule type" value="Genomic_DNA"/>
</dbReference>
<dbReference type="OrthoDB" id="5859791at2759"/>